<reference evidence="1" key="1">
    <citation type="submission" date="2016-07" db="EMBL/GenBank/DDBJ databases">
        <authorList>
            <person name="Bretaudeau A."/>
        </authorList>
    </citation>
    <scope>NUCLEOTIDE SEQUENCE</scope>
    <source>
        <strain evidence="1">Rice</strain>
        <tissue evidence="1">Whole body</tissue>
    </source>
</reference>
<sequence length="112" mass="12445">MLKTVFVTCSECIGHAGTSSDALNGLARTERGAAAVALTRRRLQLFASFHSTRARTHQYKQATDRLARSQHMSCPIRPNTAQRTSNTSLFTSQLLSHLCENTLSSVTYVRQF</sequence>
<organism evidence="1">
    <name type="scientific">Spodoptera frugiperda</name>
    <name type="common">Fall armyworm</name>
    <dbReference type="NCBI Taxonomy" id="7108"/>
    <lineage>
        <taxon>Eukaryota</taxon>
        <taxon>Metazoa</taxon>
        <taxon>Ecdysozoa</taxon>
        <taxon>Arthropoda</taxon>
        <taxon>Hexapoda</taxon>
        <taxon>Insecta</taxon>
        <taxon>Pterygota</taxon>
        <taxon>Neoptera</taxon>
        <taxon>Endopterygota</taxon>
        <taxon>Lepidoptera</taxon>
        <taxon>Glossata</taxon>
        <taxon>Ditrysia</taxon>
        <taxon>Noctuoidea</taxon>
        <taxon>Noctuidae</taxon>
        <taxon>Amphipyrinae</taxon>
        <taxon>Spodoptera</taxon>
    </lineage>
</organism>
<accession>A0A2H1WIB4</accession>
<dbReference type="EMBL" id="ODYU01008851">
    <property type="protein sequence ID" value="SOQ52809.1"/>
    <property type="molecule type" value="Genomic_DNA"/>
</dbReference>
<name>A0A2H1WIB4_SPOFR</name>
<proteinExistence type="predicted"/>
<dbReference type="AlphaFoldDB" id="A0A2H1WIB4"/>
<protein>
    <submittedName>
        <fullName evidence="1">SFRICE_026054</fullName>
    </submittedName>
</protein>
<evidence type="ECO:0000313" key="1">
    <source>
        <dbReference type="EMBL" id="SOQ52809.1"/>
    </source>
</evidence>
<gene>
    <name evidence="1" type="ORF">SFRICE_026054</name>
</gene>